<reference evidence="6 7" key="1">
    <citation type="journal article" date="2019" name="Int. J. Syst. Evol. Microbiol.">
        <title>The Global Catalogue of Microorganisms (GCM) 10K type strain sequencing project: providing services to taxonomists for standard genome sequencing and annotation.</title>
        <authorList>
            <consortium name="The Broad Institute Genomics Platform"/>
            <consortium name="The Broad Institute Genome Sequencing Center for Infectious Disease"/>
            <person name="Wu L."/>
            <person name="Ma J."/>
        </authorList>
    </citation>
    <scope>NUCLEOTIDE SEQUENCE [LARGE SCALE GENOMIC DNA]</scope>
    <source>
        <strain evidence="6 7">JCM 15309</strain>
    </source>
</reference>
<dbReference type="Proteomes" id="UP001500571">
    <property type="component" value="Unassembled WGS sequence"/>
</dbReference>
<evidence type="ECO:0000256" key="4">
    <source>
        <dbReference type="ARBA" id="ARBA00022833"/>
    </source>
</evidence>
<comment type="similarity">
    <text evidence="2">Belongs to the zinc-containing alcohol dehydrogenase family.</text>
</comment>
<evidence type="ECO:0000256" key="3">
    <source>
        <dbReference type="ARBA" id="ARBA00022723"/>
    </source>
</evidence>
<dbReference type="PANTHER" id="PTHR43350">
    <property type="entry name" value="NAD-DEPENDENT ALCOHOL DEHYDROGENASE"/>
    <property type="match status" value="1"/>
</dbReference>
<dbReference type="Gene3D" id="3.90.180.10">
    <property type="entry name" value="Medium-chain alcohol dehydrogenases, catalytic domain"/>
    <property type="match status" value="2"/>
</dbReference>
<evidence type="ECO:0000313" key="6">
    <source>
        <dbReference type="EMBL" id="GAA1962690.1"/>
    </source>
</evidence>
<dbReference type="Gene3D" id="3.40.50.720">
    <property type="entry name" value="NAD(P)-binding Rossmann-like Domain"/>
    <property type="match status" value="1"/>
</dbReference>
<accession>A0ABN2R301</accession>
<keyword evidence="3" id="KW-0479">Metal-binding</keyword>
<protein>
    <submittedName>
        <fullName evidence="6">Zinc-binding alcohol dehydrogenase</fullName>
    </submittedName>
</protein>
<comment type="cofactor">
    <cofactor evidence="1">
        <name>Zn(2+)</name>
        <dbReference type="ChEBI" id="CHEBI:29105"/>
    </cofactor>
</comment>
<organism evidence="6 7">
    <name type="scientific">Nocardioides panacihumi</name>
    <dbReference type="NCBI Taxonomy" id="400774"/>
    <lineage>
        <taxon>Bacteria</taxon>
        <taxon>Bacillati</taxon>
        <taxon>Actinomycetota</taxon>
        <taxon>Actinomycetes</taxon>
        <taxon>Propionibacteriales</taxon>
        <taxon>Nocardioidaceae</taxon>
        <taxon>Nocardioides</taxon>
    </lineage>
</organism>
<gene>
    <name evidence="6" type="ORF">GCM10009798_23060</name>
</gene>
<keyword evidence="5" id="KW-0560">Oxidoreductase</keyword>
<dbReference type="RefSeq" id="WP_344044982.1">
    <property type="nucleotide sequence ID" value="NZ_BAAAPB010000002.1"/>
</dbReference>
<dbReference type="CDD" id="cd08255">
    <property type="entry name" value="2-desacetyl-2-hydroxyethyl_bacteriochlorophyllide_like"/>
    <property type="match status" value="1"/>
</dbReference>
<dbReference type="PANTHER" id="PTHR43350:SF19">
    <property type="entry name" value="D-GULOSIDE 3-DEHYDROGENASE"/>
    <property type="match status" value="1"/>
</dbReference>
<dbReference type="SUPFAM" id="SSF51735">
    <property type="entry name" value="NAD(P)-binding Rossmann-fold domains"/>
    <property type="match status" value="1"/>
</dbReference>
<sequence>MTVTTARAFVVARPGVGEIREVALPDPGPDDVLVRTLHSGISRGTETLVFRGEVPEDQRERMRAPFQTGDLPGAVAYGYLNVGLVEAGPDELLGRTVFCLHPHQTAYVVPAGAVVPVPEGVPAQRAVLAGTVETAVNALWDAAPLVGDRVAVVGAGMVGCCVARLLSRIPGAQVTLVDVDKERAVTAAALGVGFATPDEALDPAGGERDLVVHTSATGEGLQLAVELLADEGTVLELSWYGDRPVELALGGAFHSRRLRIVASQVGTVAPARRSRRSTTDRLALALALLRDDAFEALLSGRSPFEELPDVMARLAAGQAALCHTIDYPHADHTEG</sequence>
<keyword evidence="7" id="KW-1185">Reference proteome</keyword>
<dbReference type="InterPro" id="IPR036291">
    <property type="entry name" value="NAD(P)-bd_dom_sf"/>
</dbReference>
<evidence type="ECO:0000256" key="5">
    <source>
        <dbReference type="ARBA" id="ARBA00023002"/>
    </source>
</evidence>
<keyword evidence="4" id="KW-0862">Zinc</keyword>
<evidence type="ECO:0000313" key="7">
    <source>
        <dbReference type="Proteomes" id="UP001500571"/>
    </source>
</evidence>
<evidence type="ECO:0000256" key="1">
    <source>
        <dbReference type="ARBA" id="ARBA00001947"/>
    </source>
</evidence>
<dbReference type="SUPFAM" id="SSF50129">
    <property type="entry name" value="GroES-like"/>
    <property type="match status" value="1"/>
</dbReference>
<name>A0ABN2R301_9ACTN</name>
<dbReference type="InterPro" id="IPR011032">
    <property type="entry name" value="GroES-like_sf"/>
</dbReference>
<dbReference type="EMBL" id="BAAAPB010000002">
    <property type="protein sequence ID" value="GAA1962690.1"/>
    <property type="molecule type" value="Genomic_DNA"/>
</dbReference>
<proteinExistence type="inferred from homology"/>
<evidence type="ECO:0000256" key="2">
    <source>
        <dbReference type="ARBA" id="ARBA00008072"/>
    </source>
</evidence>
<comment type="caution">
    <text evidence="6">The sequence shown here is derived from an EMBL/GenBank/DDBJ whole genome shotgun (WGS) entry which is preliminary data.</text>
</comment>